<keyword evidence="5" id="KW-0862">Zinc</keyword>
<accession>A0ABS6AHW9</accession>
<keyword evidence="9" id="KW-1185">Reference proteome</keyword>
<reference evidence="8" key="1">
    <citation type="submission" date="2021-06" db="EMBL/GenBank/DDBJ databases">
        <title>Paracoccus bacterium XHP0099 sp. nov., isolated from the surface waters of the Yellow Sea.</title>
        <authorList>
            <person name="Xue H."/>
            <person name="Zhang D."/>
        </authorList>
    </citation>
    <scope>NUCLEOTIDE SEQUENCE</scope>
    <source>
        <strain evidence="8">XHP0099</strain>
    </source>
</reference>
<evidence type="ECO:0000313" key="9">
    <source>
        <dbReference type="Proteomes" id="UP001166191"/>
    </source>
</evidence>
<gene>
    <name evidence="8" type="ORF">KNW02_08680</name>
</gene>
<comment type="similarity">
    <text evidence="1">Belongs to the bacterial solute-binding protein 9 family.</text>
</comment>
<feature type="region of interest" description="Disordered" evidence="6">
    <location>
        <begin position="108"/>
        <end position="144"/>
    </location>
</feature>
<name>A0ABS6AHW9_9RHOB</name>
<proteinExistence type="inferred from homology"/>
<keyword evidence="5" id="KW-0864">Zinc transport</keyword>
<evidence type="ECO:0000256" key="5">
    <source>
        <dbReference type="ARBA" id="ARBA00022906"/>
    </source>
</evidence>
<evidence type="ECO:0000256" key="7">
    <source>
        <dbReference type="SAM" id="SignalP"/>
    </source>
</evidence>
<feature type="signal peptide" evidence="7">
    <location>
        <begin position="1"/>
        <end position="19"/>
    </location>
</feature>
<keyword evidence="5" id="KW-0406">Ion transport</keyword>
<dbReference type="Pfam" id="PF01297">
    <property type="entry name" value="ZnuA"/>
    <property type="match status" value="1"/>
</dbReference>
<dbReference type="InterPro" id="IPR006127">
    <property type="entry name" value="ZnuA-like"/>
</dbReference>
<evidence type="ECO:0000256" key="6">
    <source>
        <dbReference type="SAM" id="MobiDB-lite"/>
    </source>
</evidence>
<dbReference type="PANTHER" id="PTHR42953">
    <property type="entry name" value="HIGH-AFFINITY ZINC UPTAKE SYSTEM PROTEIN ZNUA-RELATED"/>
    <property type="match status" value="1"/>
</dbReference>
<evidence type="ECO:0000256" key="4">
    <source>
        <dbReference type="ARBA" id="ARBA00022729"/>
    </source>
</evidence>
<feature type="compositionally biased region" description="Basic and acidic residues" evidence="6">
    <location>
        <begin position="118"/>
        <end position="138"/>
    </location>
</feature>
<dbReference type="InterPro" id="IPR050492">
    <property type="entry name" value="Bact_metal-bind_prot9"/>
</dbReference>
<dbReference type="RefSeq" id="WP_216032866.1">
    <property type="nucleotide sequence ID" value="NZ_JAHKNG010000011.1"/>
</dbReference>
<dbReference type="PANTHER" id="PTHR42953:SF3">
    <property type="entry name" value="HIGH-AFFINITY ZINC UPTAKE SYSTEM PROTEIN ZNUA"/>
    <property type="match status" value="1"/>
</dbReference>
<organism evidence="8 9">
    <name type="scientific">Paracoccus marinaquae</name>
    <dbReference type="NCBI Taxonomy" id="2841926"/>
    <lineage>
        <taxon>Bacteria</taxon>
        <taxon>Pseudomonadati</taxon>
        <taxon>Pseudomonadota</taxon>
        <taxon>Alphaproteobacteria</taxon>
        <taxon>Rhodobacterales</taxon>
        <taxon>Paracoccaceae</taxon>
        <taxon>Paracoccus</taxon>
    </lineage>
</organism>
<evidence type="ECO:0000313" key="8">
    <source>
        <dbReference type="EMBL" id="MBU3030193.1"/>
    </source>
</evidence>
<feature type="chain" id="PRO_5045681625" description="High-affinity zinc uptake system protein ZnuA" evidence="7">
    <location>
        <begin position="20"/>
        <end position="309"/>
    </location>
</feature>
<dbReference type="EMBL" id="JAHKNG010000011">
    <property type="protein sequence ID" value="MBU3030193.1"/>
    <property type="molecule type" value="Genomic_DNA"/>
</dbReference>
<evidence type="ECO:0000256" key="1">
    <source>
        <dbReference type="ARBA" id="ARBA00011028"/>
    </source>
</evidence>
<comment type="caution">
    <text evidence="8">The sequence shown here is derived from an EMBL/GenBank/DDBJ whole genome shotgun (WGS) entry which is preliminary data.</text>
</comment>
<sequence>MRQLFAATALLATTSAAGAAPPQVLADTPVAASLVALVSGDLARPEILLPAGSSAHHYQMRPSDAAALQSADLLVWFGPELTPWLSKAASAGGGADLELLHVTGTRLRGYDPDEAADDQNHPQDDAGDDHDGHDHAGTDPHAWLNPANAGPWLAAIAARLSELDPGNAGTYSANAEAAAGALARMDAEIARELAPVRGQSFVVLHDAYGYFTDHYELPPAIAVSLGDAAGPSAARLTEVRSRIAQSGAACAFPEQAQNSKLIRTAIDGSDVSLGKPLDPSGTALAVGPGLYEDLIRTIARTLLECLSAR</sequence>
<evidence type="ECO:0000256" key="3">
    <source>
        <dbReference type="ARBA" id="ARBA00022448"/>
    </source>
</evidence>
<keyword evidence="3" id="KW-0813">Transport</keyword>
<protein>
    <recommendedName>
        <fullName evidence="2">High-affinity zinc uptake system protein ZnuA</fullName>
    </recommendedName>
</protein>
<evidence type="ECO:0000256" key="2">
    <source>
        <dbReference type="ARBA" id="ARBA00015915"/>
    </source>
</evidence>
<dbReference type="Proteomes" id="UP001166191">
    <property type="component" value="Unassembled WGS sequence"/>
</dbReference>
<keyword evidence="4 7" id="KW-0732">Signal</keyword>